<dbReference type="Gene3D" id="3.30.565.10">
    <property type="entry name" value="Histidine kinase-like ATPase, C-terminal domain"/>
    <property type="match status" value="1"/>
</dbReference>
<protein>
    <submittedName>
        <fullName evidence="1">DNA mismatch repair protein</fullName>
    </submittedName>
</protein>
<proteinExistence type="predicted"/>
<dbReference type="KEGG" id="lez:GLE_4768"/>
<name>A0A0S2DNY4_LYSEN</name>
<accession>A0A0S2DNY4</accession>
<dbReference type="EMBL" id="CP013140">
    <property type="protein sequence ID" value="ALN60109.1"/>
    <property type="molecule type" value="Genomic_DNA"/>
</dbReference>
<gene>
    <name evidence="1" type="primary">mutL</name>
    <name evidence="1" type="ORF">GLE_4768</name>
</gene>
<dbReference type="Proteomes" id="UP000061569">
    <property type="component" value="Chromosome"/>
</dbReference>
<reference evidence="1 2" key="1">
    <citation type="submission" date="2015-11" db="EMBL/GenBank/DDBJ databases">
        <title>Genome sequences of Lysobacter enzymogenes strain C3 and Lysobacter antibioticus ATCC 29479.</title>
        <authorList>
            <person name="Kobayashi D.Y."/>
        </authorList>
    </citation>
    <scope>NUCLEOTIDE SEQUENCE [LARGE SCALE GENOMIC DNA]</scope>
    <source>
        <strain evidence="1 2">C3</strain>
    </source>
</reference>
<sequence length="695" mass="78772">MMSKYKMTLDMRVLQHLGIRLYSNVAAVISELVANSYDADATEVDIDFDAKGDKLIIRDNGSGMTSDAVNGRFLNVGYEKRKYEGHTSPIFKRPFMGRKGIGKLSVFSVAEIVQVHTSQSGDQSAFEIRLNDLEEKIKLGAEYFPSEISFDGQAPQPGTQLVLTNLVRKRTGITVAALRKRLARRFAVIGKKNIKGDYFSVRINGKEIDHNDRDDLRSLEYLWEFSEAHVIPSATTPKLAERFLLQENTIPNHPNWVVRGWFGTAGKPSELELDDAGSLKNIVVIARGRLIQESILDKLGFNRIFGSYVTGQIEADFLDSDDEDDIATSDRQRLVEDDPRVMALRDFMRQALLDASEKWSDLRKKKKADDAQESHPALKRWVDGLPQAQQAPAKSLIGLIEGLPLDDDREADRHELFKSGILAFERLRLKEAAHQLENLRTLDSDHLLPLLVTQDYYESSLYGDIVRSRVQAIRQFKNLTDARAKERVLQEHLFNNLWLLDAGWERATGSETMEHNLKRDFPKEFALDLKEKEKRGRIDIKYRTNAGTHIIVELKKYERTISHEELTAQGQMYKSCLFKLLQRQGDQNPSIQVVFVLGRAPKVLADAGLPADFVENSMKLWNGRIVYYDSLIDNALSGYGEYLNAHAKVDQIEKVVNEIGGGKFTDTPAEIEAAAIAPVRKKAPTRKSSKKKKRR</sequence>
<organism evidence="1 2">
    <name type="scientific">Lysobacter enzymogenes</name>
    <dbReference type="NCBI Taxonomy" id="69"/>
    <lineage>
        <taxon>Bacteria</taxon>
        <taxon>Pseudomonadati</taxon>
        <taxon>Pseudomonadota</taxon>
        <taxon>Gammaproteobacteria</taxon>
        <taxon>Lysobacterales</taxon>
        <taxon>Lysobacteraceae</taxon>
        <taxon>Lysobacter</taxon>
    </lineage>
</organism>
<dbReference type="REBASE" id="335679">
    <property type="entry name" value="LenYC36ORF23185P"/>
</dbReference>
<dbReference type="AlphaFoldDB" id="A0A0S2DNY4"/>
<dbReference type="Pfam" id="PF13589">
    <property type="entry name" value="HATPase_c_3"/>
    <property type="match status" value="1"/>
</dbReference>
<dbReference type="GO" id="GO:0003676">
    <property type="term" value="F:nucleic acid binding"/>
    <property type="evidence" value="ECO:0007669"/>
    <property type="project" value="InterPro"/>
</dbReference>
<dbReference type="REBASE" id="132003">
    <property type="entry name" value="LenC3ORFAP"/>
</dbReference>
<evidence type="ECO:0000313" key="2">
    <source>
        <dbReference type="Proteomes" id="UP000061569"/>
    </source>
</evidence>
<dbReference type="Gene3D" id="3.40.1350.10">
    <property type="match status" value="1"/>
</dbReference>
<dbReference type="SUPFAM" id="SSF55874">
    <property type="entry name" value="ATPase domain of HSP90 chaperone/DNA topoisomerase II/histidine kinase"/>
    <property type="match status" value="1"/>
</dbReference>
<dbReference type="PATRIC" id="fig|69.6.peg.4702"/>
<dbReference type="OrthoDB" id="5096633at2"/>
<dbReference type="STRING" id="69.GLE_4768"/>
<dbReference type="InterPro" id="IPR011856">
    <property type="entry name" value="tRNA_endonuc-like_dom_sf"/>
</dbReference>
<evidence type="ECO:0000313" key="1">
    <source>
        <dbReference type="EMBL" id="ALN60109.1"/>
    </source>
</evidence>
<dbReference type="InterPro" id="IPR036890">
    <property type="entry name" value="HATPase_C_sf"/>
</dbReference>